<keyword evidence="1" id="KW-1133">Transmembrane helix</keyword>
<dbReference type="EMBL" id="CAEZTH010000020">
    <property type="protein sequence ID" value="CAB4558926.1"/>
    <property type="molecule type" value="Genomic_DNA"/>
</dbReference>
<dbReference type="InterPro" id="IPR021443">
    <property type="entry name" value="DUF3093"/>
</dbReference>
<feature type="transmembrane region" description="Helical" evidence="1">
    <location>
        <begin position="42"/>
        <end position="62"/>
    </location>
</feature>
<organism evidence="2">
    <name type="scientific">freshwater metagenome</name>
    <dbReference type="NCBI Taxonomy" id="449393"/>
    <lineage>
        <taxon>unclassified sequences</taxon>
        <taxon>metagenomes</taxon>
        <taxon>ecological metagenomes</taxon>
    </lineage>
</organism>
<feature type="transmembrane region" description="Helical" evidence="1">
    <location>
        <begin position="16"/>
        <end position="36"/>
    </location>
</feature>
<dbReference type="Pfam" id="PF11292">
    <property type="entry name" value="DUF3093"/>
    <property type="match status" value="1"/>
</dbReference>
<evidence type="ECO:0000256" key="1">
    <source>
        <dbReference type="SAM" id="Phobius"/>
    </source>
</evidence>
<reference evidence="2" key="1">
    <citation type="submission" date="2020-05" db="EMBL/GenBank/DDBJ databases">
        <authorList>
            <person name="Chiriac C."/>
            <person name="Salcher M."/>
            <person name="Ghai R."/>
            <person name="Kavagutti S V."/>
        </authorList>
    </citation>
    <scope>NUCLEOTIDE SEQUENCE</scope>
</reference>
<sequence length="152" mass="16708">MSEPEKPESPLYKERVLPNFGTFAAIFALLPSIAIISEPFDIRIGLAIGVVAVIAIWTLLILRAPKIELSQLELKVGRVAILRNLIGEAEVISKEGIFLERGPKLDPGAHKVFQGSVKTAIKISISDPEDPTPYWLISTRKPDKLAELLNKS</sequence>
<protein>
    <submittedName>
        <fullName evidence="2">Unannotated protein</fullName>
    </submittedName>
</protein>
<dbReference type="AlphaFoldDB" id="A0A6J6D6F4"/>
<accession>A0A6J6D6F4</accession>
<name>A0A6J6D6F4_9ZZZZ</name>
<gene>
    <name evidence="2" type="ORF">UFOPK1639_00294</name>
</gene>
<evidence type="ECO:0000313" key="2">
    <source>
        <dbReference type="EMBL" id="CAB4558926.1"/>
    </source>
</evidence>
<keyword evidence="1" id="KW-0472">Membrane</keyword>
<keyword evidence="1" id="KW-0812">Transmembrane</keyword>
<proteinExistence type="predicted"/>